<evidence type="ECO:0000256" key="1">
    <source>
        <dbReference type="SAM" id="MobiDB-lite"/>
    </source>
</evidence>
<feature type="region of interest" description="Disordered" evidence="1">
    <location>
        <begin position="121"/>
        <end position="153"/>
    </location>
</feature>
<feature type="compositionally biased region" description="Basic and acidic residues" evidence="1">
    <location>
        <begin position="142"/>
        <end position="153"/>
    </location>
</feature>
<dbReference type="EMBL" id="JAIRBM010000024">
    <property type="protein sequence ID" value="MBZ6078960.1"/>
    <property type="molecule type" value="Genomic_DNA"/>
</dbReference>
<dbReference type="Pfam" id="PF06296">
    <property type="entry name" value="RelE"/>
    <property type="match status" value="1"/>
</dbReference>
<accession>A0ABS7VV78</accession>
<gene>
    <name evidence="2" type="ORF">K9B37_22125</name>
</gene>
<evidence type="ECO:0000313" key="2">
    <source>
        <dbReference type="EMBL" id="MBZ6078960.1"/>
    </source>
</evidence>
<dbReference type="InterPro" id="IPR009387">
    <property type="entry name" value="HigB-2"/>
</dbReference>
<sequence>MRLYKPKDVAKQARKNKINDEDLCEAIARAEKGLIDAEVGRFLIKQRIGRKGDYRTIIVLKRGDMAVFLHIFPKGRKANLTQREEKAFRDAAKSIAGLESHHVEALVSAGEWIEIEYEQPQKDISERSASISPSGDEGPPPSRRDRQGDDAAL</sequence>
<comment type="caution">
    <text evidence="2">The sequence shown here is derived from an EMBL/GenBank/DDBJ whole genome shotgun (WGS) entry which is preliminary data.</text>
</comment>
<proteinExistence type="predicted"/>
<reference evidence="2 3" key="1">
    <citation type="submission" date="2021-09" db="EMBL/GenBank/DDBJ databases">
        <title>The complete genome sequence of a new microorganism.</title>
        <authorList>
            <person name="Zi Z."/>
        </authorList>
    </citation>
    <scope>NUCLEOTIDE SEQUENCE [LARGE SCALE GENOMIC DNA]</scope>
    <source>
        <strain evidence="2 3">WGZ8</strain>
    </source>
</reference>
<name>A0ABS7VV78_9HYPH</name>
<organism evidence="2 3">
    <name type="scientific">Microvirga puerhi</name>
    <dbReference type="NCBI Taxonomy" id="2876078"/>
    <lineage>
        <taxon>Bacteria</taxon>
        <taxon>Pseudomonadati</taxon>
        <taxon>Pseudomonadota</taxon>
        <taxon>Alphaproteobacteria</taxon>
        <taxon>Hyphomicrobiales</taxon>
        <taxon>Methylobacteriaceae</taxon>
        <taxon>Microvirga</taxon>
    </lineage>
</organism>
<dbReference type="Proteomes" id="UP000704176">
    <property type="component" value="Unassembled WGS sequence"/>
</dbReference>
<keyword evidence="3" id="KW-1185">Reference proteome</keyword>
<evidence type="ECO:0000313" key="3">
    <source>
        <dbReference type="Proteomes" id="UP000704176"/>
    </source>
</evidence>
<dbReference type="RefSeq" id="WP_224315711.1">
    <property type="nucleotide sequence ID" value="NZ_JAIRBM010000024.1"/>
</dbReference>
<protein>
    <submittedName>
        <fullName evidence="2">Type II toxin-antitoxin system RelE/ParE family toxin</fullName>
    </submittedName>
</protein>